<proteinExistence type="predicted"/>
<feature type="compositionally biased region" description="Polar residues" evidence="1">
    <location>
        <begin position="1"/>
        <end position="23"/>
    </location>
</feature>
<evidence type="ECO:0000313" key="2">
    <source>
        <dbReference type="EMBL" id="CAH0555053.1"/>
    </source>
</evidence>
<protein>
    <submittedName>
        <fullName evidence="2">Uncharacterized protein</fullName>
    </submittedName>
</protein>
<keyword evidence="3" id="KW-1185">Reference proteome</keyword>
<dbReference type="OrthoDB" id="8060926at2759"/>
<dbReference type="EMBL" id="OV121135">
    <property type="protein sequence ID" value="CAH0555053.1"/>
    <property type="molecule type" value="Genomic_DNA"/>
</dbReference>
<reference evidence="2" key="1">
    <citation type="submission" date="2021-12" db="EMBL/GenBank/DDBJ databases">
        <authorList>
            <person name="King R."/>
        </authorList>
    </citation>
    <scope>NUCLEOTIDE SEQUENCE</scope>
</reference>
<organism evidence="2 3">
    <name type="scientific">Brassicogethes aeneus</name>
    <name type="common">Rape pollen beetle</name>
    <name type="synonym">Meligethes aeneus</name>
    <dbReference type="NCBI Taxonomy" id="1431903"/>
    <lineage>
        <taxon>Eukaryota</taxon>
        <taxon>Metazoa</taxon>
        <taxon>Ecdysozoa</taxon>
        <taxon>Arthropoda</taxon>
        <taxon>Hexapoda</taxon>
        <taxon>Insecta</taxon>
        <taxon>Pterygota</taxon>
        <taxon>Neoptera</taxon>
        <taxon>Endopterygota</taxon>
        <taxon>Coleoptera</taxon>
        <taxon>Polyphaga</taxon>
        <taxon>Cucujiformia</taxon>
        <taxon>Nitidulidae</taxon>
        <taxon>Meligethinae</taxon>
        <taxon>Brassicogethes</taxon>
    </lineage>
</organism>
<dbReference type="PANTHER" id="PTHR47018:SF3">
    <property type="entry name" value="MYCBP-ASSOCIATED PROTEIN"/>
    <property type="match status" value="1"/>
</dbReference>
<accession>A0A9P0B4V6</accession>
<evidence type="ECO:0000313" key="3">
    <source>
        <dbReference type="Proteomes" id="UP001154078"/>
    </source>
</evidence>
<dbReference type="AlphaFoldDB" id="A0A9P0B4V6"/>
<evidence type="ECO:0000256" key="1">
    <source>
        <dbReference type="SAM" id="MobiDB-lite"/>
    </source>
</evidence>
<dbReference type="PANTHER" id="PTHR47018">
    <property type="entry name" value="CXC DOMAIN-CONTAINING PROTEIN-RELATED"/>
    <property type="match status" value="1"/>
</dbReference>
<feature type="region of interest" description="Disordered" evidence="1">
    <location>
        <begin position="1"/>
        <end position="25"/>
    </location>
</feature>
<gene>
    <name evidence="2" type="ORF">MELIAE_LOCUS6489</name>
</gene>
<name>A0A9P0B4V6_BRAAE</name>
<sequence length="552" mass="62463">MSSESNVDEQSSTSVLNEQPSNKENNHKKSACFFCDHVEKKVGNRRIYVTFSKSEATINAIKLAAETLNDSQVLSKLVDHQTVAYHSNCLASYQLSLKRGNEERSEPGYWHINRQMHQSAFKTISEIITTEIIEKNRVMYLADLFSQYKALLLEFGGNQVCAEDFQDYRADKLESKIINAFGDHIIVEPSMGTHRKKIVYQHDIDPSRLAGKIAEVSQRNLLSKGRVKPSKHLALGLTIKSMTNSRNVLTILNRYGHTIGYNVAEELETEMTYTAQKENNVVPSGINRVNGLSTHVAFDNFDRFVDTATGKDTLHDTVGIIYQFDRKNHEKPNNNDMKTLNSLTSQLNKVKNESNPPVRKRRRFEGIPQEIRPYYRKPITSMTFLSIDSITETIDAYQSAKLIAMDKDFLWSMSLSRIKSVPMWLGYNCKISLDHSKTQTVEYLPPINASPTSLAVVHETLNIAKEIAQNCDQQQIIATYDLAIAKLAMQIQHNEKPEFDNVFVNLGAFHMQMAYFKAVGKYIDSSGLFEILVEAEALAGGSMNSFLDSKSM</sequence>
<dbReference type="Proteomes" id="UP001154078">
    <property type="component" value="Chromosome 4"/>
</dbReference>